<dbReference type="RefSeq" id="WP_216456160.1">
    <property type="nucleotide sequence ID" value="NZ_JAHLQL010000001.1"/>
</dbReference>
<comment type="caution">
    <text evidence="3">The sequence shown here is derived from an EMBL/GenBank/DDBJ whole genome shotgun (WGS) entry which is preliminary data.</text>
</comment>
<protein>
    <submittedName>
        <fullName evidence="3">tRNA 2-selenouridine(34) synthase MnmH</fullName>
        <ecNumber evidence="3">2.5.1.-</ecNumber>
    </submittedName>
</protein>
<dbReference type="InterPro" id="IPR058840">
    <property type="entry name" value="AAA_SelU"/>
</dbReference>
<dbReference type="Pfam" id="PF26341">
    <property type="entry name" value="AAA_SelU"/>
    <property type="match status" value="1"/>
</dbReference>
<evidence type="ECO:0000313" key="3">
    <source>
        <dbReference type="EMBL" id="MBU5591138.1"/>
    </source>
</evidence>
<dbReference type="InterPro" id="IPR017582">
    <property type="entry name" value="SelU"/>
</dbReference>
<feature type="domain" description="Rhodanese" evidence="2">
    <location>
        <begin position="13"/>
        <end position="135"/>
    </location>
</feature>
<accession>A0ABS6EYQ9</accession>
<keyword evidence="1" id="KW-0711">Selenium</keyword>
<dbReference type="InterPro" id="IPR001763">
    <property type="entry name" value="Rhodanese-like_dom"/>
</dbReference>
<dbReference type="PROSITE" id="PS50206">
    <property type="entry name" value="RHODANESE_3"/>
    <property type="match status" value="1"/>
</dbReference>
<dbReference type="NCBIfam" id="NF008750">
    <property type="entry name" value="PRK11784.1-2"/>
    <property type="match status" value="1"/>
</dbReference>
<evidence type="ECO:0000313" key="4">
    <source>
        <dbReference type="Proteomes" id="UP000736583"/>
    </source>
</evidence>
<dbReference type="EMBL" id="JAHLQL010000001">
    <property type="protein sequence ID" value="MBU5591138.1"/>
    <property type="molecule type" value="Genomic_DNA"/>
</dbReference>
<dbReference type="PANTHER" id="PTHR30401">
    <property type="entry name" value="TRNA 2-SELENOURIDINE SYNTHASE"/>
    <property type="match status" value="1"/>
</dbReference>
<name>A0ABS6EYQ9_9CLOT</name>
<dbReference type="GO" id="GO:0016740">
    <property type="term" value="F:transferase activity"/>
    <property type="evidence" value="ECO:0007669"/>
    <property type="project" value="UniProtKB-KW"/>
</dbReference>
<dbReference type="SMART" id="SM00450">
    <property type="entry name" value="RHOD"/>
    <property type="match status" value="1"/>
</dbReference>
<evidence type="ECO:0000259" key="2">
    <source>
        <dbReference type="PROSITE" id="PS50206"/>
    </source>
</evidence>
<sequence>MIKFVEYNEVLENPKEYILIDVRSPKEFNEATIPGAVNIPLFTNEEREKIGYVYVNESVEKAKRIGIEAISARLPYIYDRIVSLYKPHKRLAFFCAKGGMRSGSISSLINSLGFNSYKLKGGYKGYRDFINKQLPLINEDIKYIVIHGKTGTGKTEILSRLREKGFDVLDLEYAANHRGSLLGNVGLGECRSQKMFESLVYEELSLRKSKYVFVEGESKRIGRIIISQCIFNKMNEGYHVYLEGDVSFRRENLLREYTSPDNADMEIIEDLEAMKKHISEKNIIRYKDMIMNREYDKVCEELMIKYYDPMYINSMKKHEFVEKMYIESIEDGVNKLQKWFEDNLQLEG</sequence>
<keyword evidence="3" id="KW-0808">Transferase</keyword>
<reference evidence="3 4" key="1">
    <citation type="submission" date="2021-06" db="EMBL/GenBank/DDBJ databases">
        <authorList>
            <person name="Sun Q."/>
            <person name="Li D."/>
        </authorList>
    </citation>
    <scope>NUCLEOTIDE SEQUENCE [LARGE SCALE GENOMIC DNA]</scope>
    <source>
        <strain evidence="3 4">MSJ-4</strain>
    </source>
</reference>
<organism evidence="3 4">
    <name type="scientific">Clostridium simiarum</name>
    <dbReference type="NCBI Taxonomy" id="2841506"/>
    <lineage>
        <taxon>Bacteria</taxon>
        <taxon>Bacillati</taxon>
        <taxon>Bacillota</taxon>
        <taxon>Clostridia</taxon>
        <taxon>Eubacteriales</taxon>
        <taxon>Clostridiaceae</taxon>
        <taxon>Clostridium</taxon>
    </lineage>
</organism>
<keyword evidence="4" id="KW-1185">Reference proteome</keyword>
<gene>
    <name evidence="3" type="primary">mnmH</name>
    <name evidence="3" type="ORF">KQI89_05120</name>
</gene>
<proteinExistence type="predicted"/>
<dbReference type="EC" id="2.5.1.-" evidence="3"/>
<dbReference type="NCBIfam" id="TIGR03167">
    <property type="entry name" value="tRNA_sel_U_synt"/>
    <property type="match status" value="1"/>
</dbReference>
<dbReference type="Pfam" id="PF00581">
    <property type="entry name" value="Rhodanese"/>
    <property type="match status" value="1"/>
</dbReference>
<dbReference type="Proteomes" id="UP000736583">
    <property type="component" value="Unassembled WGS sequence"/>
</dbReference>
<dbReference type="PANTHER" id="PTHR30401:SF0">
    <property type="entry name" value="TRNA 2-SELENOURIDINE SYNTHASE"/>
    <property type="match status" value="1"/>
</dbReference>
<evidence type="ECO:0000256" key="1">
    <source>
        <dbReference type="ARBA" id="ARBA00023266"/>
    </source>
</evidence>